<dbReference type="GO" id="GO:0006449">
    <property type="term" value="P:regulation of translational termination"/>
    <property type="evidence" value="ECO:0007669"/>
    <property type="project" value="TreeGrafter"/>
</dbReference>
<comment type="cofactor">
    <cofactor evidence="1">
        <name>L-ascorbate</name>
        <dbReference type="ChEBI" id="CHEBI:38290"/>
    </cofactor>
</comment>
<dbReference type="SMART" id="SM00702">
    <property type="entry name" value="P4Hc"/>
    <property type="match status" value="1"/>
</dbReference>
<evidence type="ECO:0000256" key="10">
    <source>
        <dbReference type="ARBA" id="ARBA00047444"/>
    </source>
</evidence>
<name>A0AAV5QS62_9ASCO</name>
<evidence type="ECO:0000256" key="3">
    <source>
        <dbReference type="ARBA" id="ARBA00007443"/>
    </source>
</evidence>
<keyword evidence="5" id="KW-0847">Vitamin C</keyword>
<dbReference type="PANTHER" id="PTHR12117">
    <property type="entry name" value="HISTONE ACETYLTRANSFERASE COMPLEX"/>
    <property type="match status" value="1"/>
</dbReference>
<dbReference type="GO" id="GO:0009896">
    <property type="term" value="P:positive regulation of catabolic process"/>
    <property type="evidence" value="ECO:0007669"/>
    <property type="project" value="UniProtKB-ARBA"/>
</dbReference>
<dbReference type="Gene3D" id="2.60.120.620">
    <property type="entry name" value="q2cbj1_9rhob like domain"/>
    <property type="match status" value="1"/>
</dbReference>
<dbReference type="PROSITE" id="PS51471">
    <property type="entry name" value="FE2OG_OXY"/>
    <property type="match status" value="1"/>
</dbReference>
<dbReference type="InterPro" id="IPR039558">
    <property type="entry name" value="TPA1/OFD1_N"/>
</dbReference>
<keyword evidence="15" id="KW-1185">Reference proteome</keyword>
<keyword evidence="4" id="KW-0479">Metal-binding</keyword>
<dbReference type="InterPro" id="IPR006620">
    <property type="entry name" value="Pro_4_hyd_alph"/>
</dbReference>
<evidence type="ECO:0000256" key="12">
    <source>
        <dbReference type="ARBA" id="ARBA00081607"/>
    </source>
</evidence>
<dbReference type="GO" id="GO:0031543">
    <property type="term" value="F:peptidyl-proline dioxygenase activity"/>
    <property type="evidence" value="ECO:0007669"/>
    <property type="project" value="UniProtKB-ARBA"/>
</dbReference>
<dbReference type="EMBL" id="BTFZ01000012">
    <property type="protein sequence ID" value="GMM37569.1"/>
    <property type="molecule type" value="Genomic_DNA"/>
</dbReference>
<evidence type="ECO:0000256" key="4">
    <source>
        <dbReference type="ARBA" id="ARBA00022723"/>
    </source>
</evidence>
<comment type="subcellular location">
    <subcellularLocation>
        <location evidence="2">Nucleus</location>
    </subcellularLocation>
</comment>
<dbReference type="FunFam" id="2.60.120.620:FF:000014">
    <property type="entry name" value="Prolyl 3,4-dihydroxylase TPA1"/>
    <property type="match status" value="1"/>
</dbReference>
<gene>
    <name evidence="14" type="ORF">DASC09_048940</name>
</gene>
<dbReference type="RefSeq" id="XP_064854565.1">
    <property type="nucleotide sequence ID" value="XM_064998493.1"/>
</dbReference>
<evidence type="ECO:0000313" key="14">
    <source>
        <dbReference type="EMBL" id="GMM37569.1"/>
    </source>
</evidence>
<dbReference type="AlphaFoldDB" id="A0AAV5QS62"/>
<dbReference type="GO" id="GO:0005506">
    <property type="term" value="F:iron ion binding"/>
    <property type="evidence" value="ECO:0007669"/>
    <property type="project" value="InterPro"/>
</dbReference>
<dbReference type="InterPro" id="IPR019601">
    <property type="entry name" value="Oxoglutarate/Fe-dep_Oase_C"/>
</dbReference>
<dbReference type="PANTHER" id="PTHR12117:SF0">
    <property type="entry name" value="PROLYL 3-HYDROXYLASE OGFOD1"/>
    <property type="match status" value="1"/>
</dbReference>
<keyword evidence="8" id="KW-0408">Iron</keyword>
<keyword evidence="9" id="KW-0539">Nucleus</keyword>
<dbReference type="InterPro" id="IPR051842">
    <property type="entry name" value="uS12_prolyl_hydroxylase"/>
</dbReference>
<evidence type="ECO:0000256" key="2">
    <source>
        <dbReference type="ARBA" id="ARBA00004123"/>
    </source>
</evidence>
<comment type="catalytic activity">
    <reaction evidence="10">
        <text>[ribosomal protein uS12]-L-proline + 2-oxoglutarate + O2 = [ribosomal protein uS12]-(3S)-3-hydroxy-L-proline + succinate + CO2</text>
        <dbReference type="Rhea" id="RHEA:54156"/>
        <dbReference type="Rhea" id="RHEA-COMP:13816"/>
        <dbReference type="Rhea" id="RHEA-COMP:13818"/>
        <dbReference type="ChEBI" id="CHEBI:15379"/>
        <dbReference type="ChEBI" id="CHEBI:16526"/>
        <dbReference type="ChEBI" id="CHEBI:16810"/>
        <dbReference type="ChEBI" id="CHEBI:30031"/>
        <dbReference type="ChEBI" id="CHEBI:50342"/>
        <dbReference type="ChEBI" id="CHEBI:85428"/>
    </reaction>
</comment>
<keyword evidence="7" id="KW-0560">Oxidoreductase</keyword>
<evidence type="ECO:0000313" key="15">
    <source>
        <dbReference type="Proteomes" id="UP001360560"/>
    </source>
</evidence>
<evidence type="ECO:0000256" key="8">
    <source>
        <dbReference type="ARBA" id="ARBA00023004"/>
    </source>
</evidence>
<feature type="domain" description="Fe2OG dioxygenase" evidence="13">
    <location>
        <begin position="150"/>
        <end position="256"/>
    </location>
</feature>
<dbReference type="Pfam" id="PF10637">
    <property type="entry name" value="Ofd1_CTDD"/>
    <property type="match status" value="1"/>
</dbReference>
<dbReference type="GO" id="GO:0031418">
    <property type="term" value="F:L-ascorbic acid binding"/>
    <property type="evidence" value="ECO:0007669"/>
    <property type="project" value="UniProtKB-KW"/>
</dbReference>
<dbReference type="GeneID" id="90075544"/>
<dbReference type="GO" id="GO:0010604">
    <property type="term" value="P:positive regulation of macromolecule metabolic process"/>
    <property type="evidence" value="ECO:0007669"/>
    <property type="project" value="UniProtKB-ARBA"/>
</dbReference>
<evidence type="ECO:0000259" key="13">
    <source>
        <dbReference type="PROSITE" id="PS51471"/>
    </source>
</evidence>
<organism evidence="14 15">
    <name type="scientific">Saccharomycopsis crataegensis</name>
    <dbReference type="NCBI Taxonomy" id="43959"/>
    <lineage>
        <taxon>Eukaryota</taxon>
        <taxon>Fungi</taxon>
        <taxon>Dikarya</taxon>
        <taxon>Ascomycota</taxon>
        <taxon>Saccharomycotina</taxon>
        <taxon>Saccharomycetes</taxon>
        <taxon>Saccharomycopsidaceae</taxon>
        <taxon>Saccharomycopsis</taxon>
    </lineage>
</organism>
<comment type="caution">
    <text evidence="14">The sequence shown here is derived from an EMBL/GenBank/DDBJ whole genome shotgun (WGS) entry which is preliminary data.</text>
</comment>
<protein>
    <recommendedName>
        <fullName evidence="12">uS12 prolyl 3,4-dihydroxylase</fullName>
    </recommendedName>
</protein>
<proteinExistence type="inferred from homology"/>
<accession>A0AAV5QS62</accession>
<reference evidence="14 15" key="1">
    <citation type="journal article" date="2023" name="Elife">
        <title>Identification of key yeast species and microbe-microbe interactions impacting larval growth of Drosophila in the wild.</title>
        <authorList>
            <person name="Mure A."/>
            <person name="Sugiura Y."/>
            <person name="Maeda R."/>
            <person name="Honda K."/>
            <person name="Sakurai N."/>
            <person name="Takahashi Y."/>
            <person name="Watada M."/>
            <person name="Katoh T."/>
            <person name="Gotoh A."/>
            <person name="Gotoh Y."/>
            <person name="Taniguchi I."/>
            <person name="Nakamura K."/>
            <person name="Hayashi T."/>
            <person name="Katayama T."/>
            <person name="Uemura T."/>
            <person name="Hattori Y."/>
        </authorList>
    </citation>
    <scope>NUCLEOTIDE SEQUENCE [LARGE SCALE GENOMIC DNA]</scope>
    <source>
        <strain evidence="14 15">SC-9</strain>
    </source>
</reference>
<evidence type="ECO:0000256" key="11">
    <source>
        <dbReference type="ARBA" id="ARBA00051966"/>
    </source>
</evidence>
<dbReference type="InterPro" id="IPR005123">
    <property type="entry name" value="Oxoglu/Fe-dep_dioxygenase_dom"/>
</dbReference>
<evidence type="ECO:0000256" key="7">
    <source>
        <dbReference type="ARBA" id="ARBA00023002"/>
    </source>
</evidence>
<dbReference type="Proteomes" id="UP001360560">
    <property type="component" value="Unassembled WGS sequence"/>
</dbReference>
<dbReference type="Gene3D" id="3.60.130.20">
    <property type="entry name" value="Oxoglutarate/iron-dependent oxygenase, C-terminal degradation domain"/>
    <property type="match status" value="1"/>
</dbReference>
<dbReference type="Pfam" id="PF13661">
    <property type="entry name" value="2OG-FeII_Oxy_4"/>
    <property type="match status" value="1"/>
</dbReference>
<sequence>MSESLKRPAGESIATKGTNKKASLDYKTIDLDEDYSKCLNREVFTTEYKQALQEKIADATPYKWGSINQLVDESLLRNVRDEILREIHFTKKETDIYKVFQSGDLNNLNGLDSEELSKLPNLLKLRNALYCREFREMISYVTQAGAISSHKYDMSLNIYHKSCHLLTHDDVIGSRRVSFILYLPDPDRPWKDHYGGCLRLFGSHEANIPKSDFAKKFMPQFNDYAFFEVKPGYSFHDVEEVKADKQRISIQGWFHIPQVDEEGYIEGELQKFEQQSSLEGLESSVVDKFDFPKLLTDKISYTADQQQKFQQGIRFEDLDLEYLGKFINPELLNKENLAAHCSEFCSDSMITLQEFLSPEYSETLSKLIKQTELETEVPKLSKDVGFPWKVAMPSVKRRFLYVDGRKLEPELLGLSLEHESDAEKTSRISAREALDAQLPNDQPDFLTMANSESYQDSTTKKLCELAGFFDSLQFKQYLNALTSLIPQSAQKILIRRFRPGSDFTLATTQQTDFAETSGDSTMVDAVLEGTLCLTPSKLWKSGEFGGYELCMNVDSEDNDPAVYRNASSEEDIIMNRQADWNSFTLMLKDSSILKFVKYVSYSAQGSRWDINCQWQAQSFAESDSEEEE</sequence>
<keyword evidence="6" id="KW-0223">Dioxygenase</keyword>
<dbReference type="InterPro" id="IPR043044">
    <property type="entry name" value="TPA1/Ofd1_C"/>
</dbReference>
<comment type="catalytic activity">
    <reaction evidence="11">
        <text>[ribosomal protein uS12]-(3S)-3-hydroxy-L-proline + 2-oxoglutarate + O2 = [ribosomal protein uS12]-(3S)-3,4-dihydroxy-L-proline + succinate + CO2</text>
        <dbReference type="Rhea" id="RHEA:54160"/>
        <dbReference type="Rhea" id="RHEA-COMP:13817"/>
        <dbReference type="Rhea" id="RHEA-COMP:13818"/>
        <dbReference type="ChEBI" id="CHEBI:15379"/>
        <dbReference type="ChEBI" id="CHEBI:16526"/>
        <dbReference type="ChEBI" id="CHEBI:16810"/>
        <dbReference type="ChEBI" id="CHEBI:30031"/>
        <dbReference type="ChEBI" id="CHEBI:85428"/>
        <dbReference type="ChEBI" id="CHEBI:138052"/>
    </reaction>
</comment>
<comment type="similarity">
    <text evidence="3">Belongs to the TPA1 family.</text>
</comment>
<evidence type="ECO:0000256" key="9">
    <source>
        <dbReference type="ARBA" id="ARBA00023242"/>
    </source>
</evidence>
<evidence type="ECO:0000256" key="5">
    <source>
        <dbReference type="ARBA" id="ARBA00022896"/>
    </source>
</evidence>
<dbReference type="GO" id="GO:0005737">
    <property type="term" value="C:cytoplasm"/>
    <property type="evidence" value="ECO:0007669"/>
    <property type="project" value="TreeGrafter"/>
</dbReference>
<dbReference type="GO" id="GO:0005634">
    <property type="term" value="C:nucleus"/>
    <property type="evidence" value="ECO:0007669"/>
    <property type="project" value="UniProtKB-SubCell"/>
</dbReference>
<evidence type="ECO:0000256" key="1">
    <source>
        <dbReference type="ARBA" id="ARBA00001961"/>
    </source>
</evidence>
<evidence type="ECO:0000256" key="6">
    <source>
        <dbReference type="ARBA" id="ARBA00022964"/>
    </source>
</evidence>